<dbReference type="InterPro" id="IPR011303">
    <property type="entry name" value="RnfD_bac"/>
</dbReference>
<proteinExistence type="inferred from homology"/>
<dbReference type="Proteomes" id="UP000184076">
    <property type="component" value="Unassembled WGS sequence"/>
</dbReference>
<evidence type="ECO:0000256" key="1">
    <source>
        <dbReference type="ARBA" id="ARBA00022448"/>
    </source>
</evidence>
<dbReference type="HAMAP" id="MF_00462">
    <property type="entry name" value="RsxD_RnfD"/>
    <property type="match status" value="1"/>
</dbReference>
<keyword evidence="10" id="KW-1003">Cell membrane</keyword>
<evidence type="ECO:0000256" key="10">
    <source>
        <dbReference type="HAMAP-Rule" id="MF_00462"/>
    </source>
</evidence>
<keyword evidence="12" id="KW-1185">Reference proteome</keyword>
<feature type="transmembrane region" description="Helical" evidence="10">
    <location>
        <begin position="187"/>
        <end position="207"/>
    </location>
</feature>
<evidence type="ECO:0000256" key="4">
    <source>
        <dbReference type="ARBA" id="ARBA00022643"/>
    </source>
</evidence>
<dbReference type="GO" id="GO:0005886">
    <property type="term" value="C:plasma membrane"/>
    <property type="evidence" value="ECO:0007669"/>
    <property type="project" value="UniProtKB-SubCell"/>
</dbReference>
<dbReference type="NCBIfam" id="TIGR01946">
    <property type="entry name" value="rnfD"/>
    <property type="match status" value="1"/>
</dbReference>
<feature type="transmembrane region" description="Helical" evidence="10">
    <location>
        <begin position="96"/>
        <end position="114"/>
    </location>
</feature>
<dbReference type="STRING" id="1121391.SAMN02745206_02679"/>
<accession>A0A1M5EKH4</accession>
<dbReference type="PANTHER" id="PTHR30578">
    <property type="entry name" value="ELECTRON TRANSPORT COMPLEX PROTEIN RNFD"/>
    <property type="match status" value="1"/>
</dbReference>
<dbReference type="EMBL" id="FQVB01000027">
    <property type="protein sequence ID" value="SHF79634.1"/>
    <property type="molecule type" value="Genomic_DNA"/>
</dbReference>
<gene>
    <name evidence="10" type="primary">rnfD</name>
    <name evidence="11" type="ORF">SAMN02745206_02679</name>
</gene>
<keyword evidence="1 10" id="KW-0813">Transport</keyword>
<dbReference type="OrthoDB" id="9776359at2"/>
<keyword evidence="3 10" id="KW-0285">Flavoprotein</keyword>
<dbReference type="Pfam" id="PF03116">
    <property type="entry name" value="NQR2_RnfD_RnfE"/>
    <property type="match status" value="1"/>
</dbReference>
<dbReference type="EC" id="7.-.-.-" evidence="10"/>
<feature type="transmembrane region" description="Helical" evidence="10">
    <location>
        <begin position="241"/>
        <end position="260"/>
    </location>
</feature>
<evidence type="ECO:0000256" key="8">
    <source>
        <dbReference type="ARBA" id="ARBA00022989"/>
    </source>
</evidence>
<reference evidence="12" key="1">
    <citation type="submission" date="2016-11" db="EMBL/GenBank/DDBJ databases">
        <authorList>
            <person name="Varghese N."/>
            <person name="Submissions S."/>
        </authorList>
    </citation>
    <scope>NUCLEOTIDE SEQUENCE [LARGE SCALE GENOMIC DNA]</scope>
    <source>
        <strain evidence="12">DSM 9756</strain>
    </source>
</reference>
<comment type="caution">
    <text evidence="10">Lacks conserved residue(s) required for the propagation of feature annotation.</text>
</comment>
<keyword evidence="4 10" id="KW-0288">FMN</keyword>
<comment type="cofactor">
    <cofactor evidence="10">
        <name>FMN</name>
        <dbReference type="ChEBI" id="CHEBI:58210"/>
    </cofactor>
</comment>
<name>A0A1M5EKH4_9BACT</name>
<organism evidence="11 12">
    <name type="scientific">Desulfacinum infernum DSM 9756</name>
    <dbReference type="NCBI Taxonomy" id="1121391"/>
    <lineage>
        <taxon>Bacteria</taxon>
        <taxon>Pseudomonadati</taxon>
        <taxon>Thermodesulfobacteriota</taxon>
        <taxon>Syntrophobacteria</taxon>
        <taxon>Syntrophobacterales</taxon>
        <taxon>Syntrophobacteraceae</taxon>
        <taxon>Desulfacinum</taxon>
    </lineage>
</organism>
<dbReference type="AlphaFoldDB" id="A0A1M5EKH4"/>
<keyword evidence="9 10" id="KW-0472">Membrane</keyword>
<sequence length="325" mass="35047">MTRPDLIVSVSPHIHSGKSVDAMMRDWLIALIPCILAGWFFFGFAALRVVIISALTAVAAEAAWQKALGRPLTISDGSAALTGVILGLLLSPEVPWWIPVLGAVVAILIGKQLFGGLGNHPFNSALVGYTFLFISYQHLLESFPMPQPAFLLEPGGFIEYPPMDVLKMDGVEAVRDIPWMDLFLGNVPGTAGTVSVLAVLLGGLYLVARGTIRWQIPLFCLLGTFVFAAICKVVSPQNYAAPIFYVLAGWTCFSAFFLATEVGTCPVTLPGMILYGLGCGCLIMTIRIWGTYMEGAAFAILLMNSLTPLLDRIRPKVVGRVEQIA</sequence>
<evidence type="ECO:0000256" key="2">
    <source>
        <dbReference type="ARBA" id="ARBA00022553"/>
    </source>
</evidence>
<keyword evidence="7 10" id="KW-0249">Electron transport</keyword>
<keyword evidence="8 10" id="KW-1133">Transmembrane helix</keyword>
<comment type="similarity">
    <text evidence="10">Belongs to the NqrB/RnfD family.</text>
</comment>
<comment type="function">
    <text evidence="10">Part of a membrane-bound complex that couples electron transfer with translocation of ions across the membrane.</text>
</comment>
<evidence type="ECO:0000256" key="3">
    <source>
        <dbReference type="ARBA" id="ARBA00022630"/>
    </source>
</evidence>
<feature type="transmembrane region" description="Helical" evidence="10">
    <location>
        <begin position="27"/>
        <end position="60"/>
    </location>
</feature>
<keyword evidence="6 10" id="KW-1278">Translocase</keyword>
<evidence type="ECO:0000256" key="7">
    <source>
        <dbReference type="ARBA" id="ARBA00022982"/>
    </source>
</evidence>
<protein>
    <recommendedName>
        <fullName evidence="10">Ion-translocating oxidoreductase complex subunit D</fullName>
        <ecNumber evidence="10">7.-.-.-</ecNumber>
    </recommendedName>
    <alternativeName>
        <fullName evidence="10">Rnf electron transport complex subunit D</fullName>
    </alternativeName>
</protein>
<feature type="transmembrane region" description="Helical" evidence="10">
    <location>
        <begin position="72"/>
        <end position="90"/>
    </location>
</feature>
<dbReference type="GO" id="GO:0022900">
    <property type="term" value="P:electron transport chain"/>
    <property type="evidence" value="ECO:0007669"/>
    <property type="project" value="UniProtKB-UniRule"/>
</dbReference>
<feature type="transmembrane region" description="Helical" evidence="10">
    <location>
        <begin position="214"/>
        <end position="235"/>
    </location>
</feature>
<keyword evidence="2 10" id="KW-0597">Phosphoprotein</keyword>
<feature type="transmembrane region" description="Helical" evidence="10">
    <location>
        <begin position="272"/>
        <end position="290"/>
    </location>
</feature>
<evidence type="ECO:0000313" key="12">
    <source>
        <dbReference type="Proteomes" id="UP000184076"/>
    </source>
</evidence>
<keyword evidence="5 10" id="KW-0812">Transmembrane</keyword>
<comment type="subcellular location">
    <subcellularLocation>
        <location evidence="10">Cell membrane</location>
        <topology evidence="10">Multi-pass membrane protein</topology>
    </subcellularLocation>
</comment>
<evidence type="ECO:0000313" key="11">
    <source>
        <dbReference type="EMBL" id="SHF79634.1"/>
    </source>
</evidence>
<evidence type="ECO:0000256" key="6">
    <source>
        <dbReference type="ARBA" id="ARBA00022967"/>
    </source>
</evidence>
<comment type="subunit">
    <text evidence="10">The complex is composed of six subunits: RnfA, RnfB, RnfC, RnfD, RnfE and RnfG.</text>
</comment>
<evidence type="ECO:0000256" key="9">
    <source>
        <dbReference type="ARBA" id="ARBA00023136"/>
    </source>
</evidence>
<evidence type="ECO:0000256" key="5">
    <source>
        <dbReference type="ARBA" id="ARBA00022692"/>
    </source>
</evidence>
<dbReference type="RefSeq" id="WP_073040298.1">
    <property type="nucleotide sequence ID" value="NZ_FQVB01000027.1"/>
</dbReference>
<dbReference type="InterPro" id="IPR004338">
    <property type="entry name" value="NqrB/RnfD"/>
</dbReference>
<dbReference type="GO" id="GO:0055085">
    <property type="term" value="P:transmembrane transport"/>
    <property type="evidence" value="ECO:0007669"/>
    <property type="project" value="InterPro"/>
</dbReference>
<dbReference type="PANTHER" id="PTHR30578:SF0">
    <property type="entry name" value="ION-TRANSLOCATING OXIDOREDUCTASE COMPLEX SUBUNIT D"/>
    <property type="match status" value="1"/>
</dbReference>